<feature type="domain" description="Acyltransferase 3" evidence="2">
    <location>
        <begin position="6"/>
        <end position="318"/>
    </location>
</feature>
<reference evidence="4 5" key="1">
    <citation type="submission" date="2019-11" db="EMBL/GenBank/DDBJ databases">
        <authorList>
            <person name="Holert J."/>
        </authorList>
    </citation>
    <scope>NUCLEOTIDE SEQUENCE [LARGE SCALE GENOMIC DNA]</scope>
    <source>
        <strain evidence="4">BC5_2</strain>
    </source>
</reference>
<dbReference type="Pfam" id="PF19040">
    <property type="entry name" value="SGNH"/>
    <property type="match status" value="1"/>
</dbReference>
<feature type="transmembrane region" description="Helical" evidence="1">
    <location>
        <begin position="142"/>
        <end position="159"/>
    </location>
</feature>
<dbReference type="InterPro" id="IPR043968">
    <property type="entry name" value="SGNH"/>
</dbReference>
<dbReference type="AlphaFoldDB" id="A0A5S9PYW4"/>
<organism evidence="4 5">
    <name type="scientific">BD1-7 clade bacterium</name>
    <dbReference type="NCBI Taxonomy" id="2029982"/>
    <lineage>
        <taxon>Bacteria</taxon>
        <taxon>Pseudomonadati</taxon>
        <taxon>Pseudomonadota</taxon>
        <taxon>Gammaproteobacteria</taxon>
        <taxon>Cellvibrionales</taxon>
        <taxon>Spongiibacteraceae</taxon>
        <taxon>BD1-7 clade</taxon>
    </lineage>
</organism>
<dbReference type="OrthoDB" id="9767863at2"/>
<proteinExistence type="predicted"/>
<evidence type="ECO:0000313" key="5">
    <source>
        <dbReference type="Proteomes" id="UP000434580"/>
    </source>
</evidence>
<evidence type="ECO:0000313" key="4">
    <source>
        <dbReference type="EMBL" id="CAA0109916.1"/>
    </source>
</evidence>
<dbReference type="Pfam" id="PF01757">
    <property type="entry name" value="Acyl_transf_3"/>
    <property type="match status" value="1"/>
</dbReference>
<dbReference type="PANTHER" id="PTHR23028:SF53">
    <property type="entry name" value="ACYL_TRANSF_3 DOMAIN-CONTAINING PROTEIN"/>
    <property type="match status" value="1"/>
</dbReference>
<dbReference type="GO" id="GO:0016020">
    <property type="term" value="C:membrane"/>
    <property type="evidence" value="ECO:0007669"/>
    <property type="project" value="TreeGrafter"/>
</dbReference>
<evidence type="ECO:0000259" key="2">
    <source>
        <dbReference type="Pfam" id="PF01757"/>
    </source>
</evidence>
<dbReference type="InterPro" id="IPR050879">
    <property type="entry name" value="Acyltransferase_3"/>
</dbReference>
<dbReference type="GO" id="GO:0016747">
    <property type="term" value="F:acyltransferase activity, transferring groups other than amino-acyl groups"/>
    <property type="evidence" value="ECO:0007669"/>
    <property type="project" value="InterPro"/>
</dbReference>
<feature type="transmembrane region" description="Helical" evidence="1">
    <location>
        <begin position="198"/>
        <end position="214"/>
    </location>
</feature>
<feature type="transmembrane region" description="Helical" evidence="1">
    <location>
        <begin position="73"/>
        <end position="92"/>
    </location>
</feature>
<keyword evidence="4" id="KW-0808">Transferase</keyword>
<accession>A0A5S9PYW4</accession>
<dbReference type="SUPFAM" id="SSF52266">
    <property type="entry name" value="SGNH hydrolase"/>
    <property type="match status" value="1"/>
</dbReference>
<evidence type="ECO:0000259" key="3">
    <source>
        <dbReference type="Pfam" id="PF19040"/>
    </source>
</evidence>
<dbReference type="GO" id="GO:0009103">
    <property type="term" value="P:lipopolysaccharide biosynthetic process"/>
    <property type="evidence" value="ECO:0007669"/>
    <property type="project" value="TreeGrafter"/>
</dbReference>
<feature type="transmembrane region" description="Helical" evidence="1">
    <location>
        <begin position="221"/>
        <end position="238"/>
    </location>
</feature>
<feature type="transmembrane region" description="Helical" evidence="1">
    <location>
        <begin position="282"/>
        <end position="300"/>
    </location>
</feature>
<feature type="transmembrane region" description="Helical" evidence="1">
    <location>
        <begin position="306"/>
        <end position="324"/>
    </location>
</feature>
<dbReference type="EC" id="2.3.1.-" evidence="4"/>
<feature type="transmembrane region" description="Helical" evidence="1">
    <location>
        <begin position="345"/>
        <end position="363"/>
    </location>
</feature>
<feature type="transmembrane region" description="Helical" evidence="1">
    <location>
        <begin position="244"/>
        <end position="261"/>
    </location>
</feature>
<keyword evidence="4" id="KW-0012">Acyltransferase</keyword>
<gene>
    <name evidence="4" type="primary">oatA_1</name>
    <name evidence="4" type="ORF">DPBNPPHM_01331</name>
</gene>
<name>A0A5S9PYW4_9GAMM</name>
<feature type="domain" description="SGNH" evidence="3">
    <location>
        <begin position="397"/>
        <end position="627"/>
    </location>
</feature>
<evidence type="ECO:0000256" key="1">
    <source>
        <dbReference type="SAM" id="Phobius"/>
    </source>
</evidence>
<keyword evidence="1" id="KW-1133">Transmembrane helix</keyword>
<dbReference type="PANTHER" id="PTHR23028">
    <property type="entry name" value="ACETYLTRANSFERASE"/>
    <property type="match status" value="1"/>
</dbReference>
<sequence length="629" mass="70653">MTKFRKDINGLRAIAVAGVMVFHFQPTWLTGGFAGVDVFFVISGFLMTSIIFRSLDSGQFSYTAYLSARINRIVPPLLVLCVVLLVFGFWFLPPSEYSLLSKHVLGSIGFVSNGVYLTEAGYFDSVSHDKWLLHTWSLSVEWQFYLLYPLVLWGASRILKPSLLKAMIPLGTLLSFGLCVFASHVWPSGAFYLLPARAWEMLLGGMAFLFPVALSAKQSRVVFYSGLAMIVGSLAYFSSKTLWPGYWATIPAIGTYLIVMARCESSVLTNVKPIQNLGRWSYSIYLWHWPIAVLFFKLGLNTSVYFAPQMVLSILFGYLSFHYVERFQFVKRSGFLRLVRSPVNVICVCILACALVVFEFRGIPDRVSAQTVLIERSLKNSPMRGKCHAGVGKEIAVENTCVYFGDTYEWAIVGDSHVVELAYALAKRLETKDIGLKHFSYGQCSPSYQRDDTLCSDWYSHTIKHIIDDSKIDTVVVNHRYALALFGENAEFYPKVFVESDIGEQALVVRAMDDLIRTLAANKKRVIVLGPTPELGHSIRHYITRQFLKGGSLDSVVGTDRSYFDARTAPITEYFGATPFPDNVDIVDIADIFCDEATCYAIRDGKPLYYDDDHPSLIGAARMAERIRL</sequence>
<keyword evidence="1" id="KW-0472">Membrane</keyword>
<keyword evidence="1" id="KW-0812">Transmembrane</keyword>
<dbReference type="InterPro" id="IPR002656">
    <property type="entry name" value="Acyl_transf_3_dom"/>
</dbReference>
<feature type="transmembrane region" description="Helical" evidence="1">
    <location>
        <begin position="32"/>
        <end position="52"/>
    </location>
</feature>
<dbReference type="Proteomes" id="UP000434580">
    <property type="component" value="Unassembled WGS sequence"/>
</dbReference>
<feature type="transmembrane region" description="Helical" evidence="1">
    <location>
        <begin position="166"/>
        <end position="186"/>
    </location>
</feature>
<dbReference type="EMBL" id="CACSII010000016">
    <property type="protein sequence ID" value="CAA0109916.1"/>
    <property type="molecule type" value="Genomic_DNA"/>
</dbReference>
<protein>
    <submittedName>
        <fullName evidence="4">O-acetyltransferase OatA</fullName>
        <ecNumber evidence="4">2.3.1.-</ecNumber>
    </submittedName>
</protein>